<keyword evidence="7" id="KW-0275">Fatty acid biosynthesis</keyword>
<dbReference type="Pfam" id="PF21089">
    <property type="entry name" value="PKS_DH_N"/>
    <property type="match status" value="1"/>
</dbReference>
<name>A0ABV0W389_9TELE</name>
<dbReference type="PANTHER" id="PTHR43775">
    <property type="entry name" value="FATTY ACID SYNTHASE"/>
    <property type="match status" value="1"/>
</dbReference>
<evidence type="ECO:0000256" key="3">
    <source>
        <dbReference type="ARBA" id="ARBA00022832"/>
    </source>
</evidence>
<evidence type="ECO:0000256" key="8">
    <source>
        <dbReference type="ARBA" id="ARBA00023268"/>
    </source>
</evidence>
<dbReference type="Gene3D" id="3.10.129.110">
    <property type="entry name" value="Polyketide synthase dehydratase"/>
    <property type="match status" value="1"/>
</dbReference>
<feature type="non-terminal residue" evidence="11">
    <location>
        <position position="1"/>
    </location>
</feature>
<evidence type="ECO:0000256" key="9">
    <source>
        <dbReference type="PROSITE-ProRule" id="PRU01363"/>
    </source>
</evidence>
<evidence type="ECO:0000259" key="10">
    <source>
        <dbReference type="PROSITE" id="PS52019"/>
    </source>
</evidence>
<reference evidence="11 12" key="1">
    <citation type="submission" date="2021-06" db="EMBL/GenBank/DDBJ databases">
        <authorList>
            <person name="Palmer J.M."/>
        </authorList>
    </citation>
    <scope>NUCLEOTIDE SEQUENCE [LARGE SCALE GENOMIC DNA]</scope>
    <source>
        <strain evidence="11 12">XR_2019</strain>
        <tissue evidence="11">Muscle</tissue>
    </source>
</reference>
<organism evidence="11 12">
    <name type="scientific">Xenotaenia resolanae</name>
    <dbReference type="NCBI Taxonomy" id="208358"/>
    <lineage>
        <taxon>Eukaryota</taxon>
        <taxon>Metazoa</taxon>
        <taxon>Chordata</taxon>
        <taxon>Craniata</taxon>
        <taxon>Vertebrata</taxon>
        <taxon>Euteleostomi</taxon>
        <taxon>Actinopterygii</taxon>
        <taxon>Neopterygii</taxon>
        <taxon>Teleostei</taxon>
        <taxon>Neoteleostei</taxon>
        <taxon>Acanthomorphata</taxon>
        <taxon>Ovalentaria</taxon>
        <taxon>Atherinomorphae</taxon>
        <taxon>Cyprinodontiformes</taxon>
        <taxon>Goodeidae</taxon>
        <taxon>Xenotaenia</taxon>
    </lineage>
</organism>
<dbReference type="Pfam" id="PF00698">
    <property type="entry name" value="Acyl_transf_1"/>
    <property type="match status" value="1"/>
</dbReference>
<keyword evidence="12" id="KW-1185">Reference proteome</keyword>
<feature type="domain" description="PKS/mFAS DH" evidence="10">
    <location>
        <begin position="190"/>
        <end position="394"/>
    </location>
</feature>
<gene>
    <name evidence="11" type="ORF">XENORESO_012245</name>
</gene>
<dbReference type="Gene3D" id="3.30.70.3290">
    <property type="match status" value="1"/>
</dbReference>
<keyword evidence="4" id="KW-0521">NADP</keyword>
<evidence type="ECO:0000256" key="2">
    <source>
        <dbReference type="ARBA" id="ARBA00022516"/>
    </source>
</evidence>
<keyword evidence="6" id="KW-0443">Lipid metabolism</keyword>
<evidence type="ECO:0000256" key="5">
    <source>
        <dbReference type="ARBA" id="ARBA00023002"/>
    </source>
</evidence>
<feature type="region of interest" description="N-terminal hotdog fold" evidence="9">
    <location>
        <begin position="190"/>
        <end position="319"/>
    </location>
</feature>
<evidence type="ECO:0000256" key="7">
    <source>
        <dbReference type="ARBA" id="ARBA00023160"/>
    </source>
</evidence>
<comment type="caution">
    <text evidence="11">The sequence shown here is derived from an EMBL/GenBank/DDBJ whole genome shotgun (WGS) entry which is preliminary data.</text>
</comment>
<dbReference type="Gene3D" id="3.40.366.10">
    <property type="entry name" value="Malonyl-Coenzyme A Acyl Carrier Protein, domain 2"/>
    <property type="match status" value="1"/>
</dbReference>
<feature type="region of interest" description="C-terminal hotdog fold" evidence="9">
    <location>
        <begin position="330"/>
        <end position="394"/>
    </location>
</feature>
<evidence type="ECO:0000313" key="11">
    <source>
        <dbReference type="EMBL" id="MEQ2263754.1"/>
    </source>
</evidence>
<protein>
    <recommendedName>
        <fullName evidence="10">PKS/mFAS DH domain-containing protein</fullName>
    </recommendedName>
</protein>
<accession>A0ABV0W389</accession>
<comment type="caution">
    <text evidence="9">Lacks conserved residue(s) required for the propagation of feature annotation.</text>
</comment>
<dbReference type="Proteomes" id="UP001444071">
    <property type="component" value="Unassembled WGS sequence"/>
</dbReference>
<evidence type="ECO:0000256" key="4">
    <source>
        <dbReference type="ARBA" id="ARBA00022857"/>
    </source>
</evidence>
<evidence type="ECO:0000256" key="1">
    <source>
        <dbReference type="ARBA" id="ARBA00022450"/>
    </source>
</evidence>
<keyword evidence="5" id="KW-0560">Oxidoreductase</keyword>
<dbReference type="InterPro" id="IPR050091">
    <property type="entry name" value="PKS_NRPS_Biosynth_Enz"/>
</dbReference>
<dbReference type="PROSITE" id="PS52019">
    <property type="entry name" value="PKS_MFAS_DH"/>
    <property type="match status" value="1"/>
</dbReference>
<dbReference type="SUPFAM" id="SSF52151">
    <property type="entry name" value="FabD/lysophospholipase-like"/>
    <property type="match status" value="1"/>
</dbReference>
<keyword evidence="8" id="KW-0511">Multifunctional enzyme</keyword>
<keyword evidence="2" id="KW-0444">Lipid biosynthesis</keyword>
<proteinExistence type="predicted"/>
<dbReference type="InterPro" id="IPR016035">
    <property type="entry name" value="Acyl_Trfase/lysoPLipase"/>
</dbReference>
<sequence>EAVRTFVSELKEQGVFAKEVRSAGVAFHSYYMASIAPNLLAALKKVIKEPRQRSFRWVSTSIPQSEWDSPLAMYSSADYHVNNLLSPVLFQEALSLVPENAVVVEIAPHALLQAILKRSLKQSCSILPLMKRGHANNLEFFLSNIGKIYMNGINVDSNVLYPAVSYPVPVGTPMISPLVQWDHNQAWDIPKVEHFSHSSGGSKSATIYNIEINSESSDNYLIEHCIDGRFLYPATGYLVLAWRTLVRSRGIGMETTPINFEHVKIHRATILPKTGSVQLEVHLMPATNKFEVSENGNLVVSGKVSILEDADLNLFQVSINQKDEKPSDSNIKLTSHDVYKELRLRGYDYGKAFQGILESSKRCTRLLSLEEEISRGNETVTYYFITRVPKHCQR</sequence>
<evidence type="ECO:0000256" key="6">
    <source>
        <dbReference type="ARBA" id="ARBA00023098"/>
    </source>
</evidence>
<evidence type="ECO:0000313" key="12">
    <source>
        <dbReference type="Proteomes" id="UP001444071"/>
    </source>
</evidence>
<keyword evidence="3" id="KW-0276">Fatty acid metabolism</keyword>
<dbReference type="EMBL" id="JAHRIM010023813">
    <property type="protein sequence ID" value="MEQ2263754.1"/>
    <property type="molecule type" value="Genomic_DNA"/>
</dbReference>
<dbReference type="InterPro" id="IPR049552">
    <property type="entry name" value="PKS_DH_N"/>
</dbReference>
<dbReference type="PANTHER" id="PTHR43775:SF7">
    <property type="entry name" value="FATTY ACID SYNTHASE"/>
    <property type="match status" value="1"/>
</dbReference>
<dbReference type="InterPro" id="IPR042104">
    <property type="entry name" value="PKS_dehydratase_sf"/>
</dbReference>
<dbReference type="InterPro" id="IPR001227">
    <property type="entry name" value="Ac_transferase_dom_sf"/>
</dbReference>
<keyword evidence="1" id="KW-0596">Phosphopantetheine</keyword>
<dbReference type="InterPro" id="IPR014043">
    <property type="entry name" value="Acyl_transferase_dom"/>
</dbReference>
<dbReference type="InterPro" id="IPR049900">
    <property type="entry name" value="PKS_mFAS_DH"/>
</dbReference>